<feature type="compositionally biased region" description="Low complexity" evidence="1">
    <location>
        <begin position="196"/>
        <end position="205"/>
    </location>
</feature>
<evidence type="ECO:0000313" key="2">
    <source>
        <dbReference type="EMBL" id="KAF5844046.1"/>
    </source>
</evidence>
<sequence>MPPLINRTGLQLVRVQYAVFDTSECLTMLMLEWRLIAAVGLGELMRAHGPSGPNELGLVELHKHAQAPRHPANLANLLNLPNRDRRQFAARIEVMDAWGLKKKATKSEAQKDAGHTQPQWDRFYYITKTEIDALVKDNPGIKWSEVKANDVEEMYGRVNAHLKAEDIPEVRYDVFRWRMARAIQNQREKASGKGGAKAAETAAAGPNQDAEQE</sequence>
<dbReference type="AlphaFoldDB" id="A0A8H5Z606"/>
<dbReference type="EMBL" id="WNKQ01000033">
    <property type="protein sequence ID" value="KAF5844046.1"/>
    <property type="molecule type" value="Genomic_DNA"/>
</dbReference>
<name>A0A8H5Z606_COCSA</name>
<evidence type="ECO:0000256" key="1">
    <source>
        <dbReference type="SAM" id="MobiDB-lite"/>
    </source>
</evidence>
<accession>A0A8H5Z606</accession>
<gene>
    <name evidence="2" type="ORF">GGP41_003911</name>
</gene>
<reference evidence="2" key="1">
    <citation type="submission" date="2019-11" db="EMBL/GenBank/DDBJ databases">
        <title>Bipolaris sorokiniana Genome sequencing.</title>
        <authorList>
            <person name="Wang H."/>
        </authorList>
    </citation>
    <scope>NUCLEOTIDE SEQUENCE</scope>
</reference>
<protein>
    <submittedName>
        <fullName evidence="2">Uncharacterized protein</fullName>
    </submittedName>
</protein>
<evidence type="ECO:0000313" key="3">
    <source>
        <dbReference type="Proteomes" id="UP000624244"/>
    </source>
</evidence>
<dbReference type="Proteomes" id="UP000624244">
    <property type="component" value="Unassembled WGS sequence"/>
</dbReference>
<organism evidence="2 3">
    <name type="scientific">Cochliobolus sativus</name>
    <name type="common">Common root rot and spot blotch fungus</name>
    <name type="synonym">Bipolaris sorokiniana</name>
    <dbReference type="NCBI Taxonomy" id="45130"/>
    <lineage>
        <taxon>Eukaryota</taxon>
        <taxon>Fungi</taxon>
        <taxon>Dikarya</taxon>
        <taxon>Ascomycota</taxon>
        <taxon>Pezizomycotina</taxon>
        <taxon>Dothideomycetes</taxon>
        <taxon>Pleosporomycetidae</taxon>
        <taxon>Pleosporales</taxon>
        <taxon>Pleosporineae</taxon>
        <taxon>Pleosporaceae</taxon>
        <taxon>Bipolaris</taxon>
    </lineage>
</organism>
<proteinExistence type="predicted"/>
<feature type="region of interest" description="Disordered" evidence="1">
    <location>
        <begin position="185"/>
        <end position="213"/>
    </location>
</feature>
<comment type="caution">
    <text evidence="2">The sequence shown here is derived from an EMBL/GenBank/DDBJ whole genome shotgun (WGS) entry which is preliminary data.</text>
</comment>